<dbReference type="KEGG" id="mprt:ET475_01340"/>
<keyword evidence="2" id="KW-1185">Reference proteome</keyword>
<dbReference type="InterPro" id="IPR035903">
    <property type="entry name" value="HesB-like_dom_sf"/>
</dbReference>
<dbReference type="OrthoDB" id="4868950at2"/>
<dbReference type="RefSeq" id="WP_129385315.1">
    <property type="nucleotide sequence ID" value="NZ_CP035494.1"/>
</dbReference>
<dbReference type="Proteomes" id="UP000293995">
    <property type="component" value="Chromosome"/>
</dbReference>
<sequence>MLFTLTDDACVIVKAIAAQTAGGREAGGIRVYDGSDRGTDFALEPADGPESGDVVLEQSGAHIFLAPDVVDDLEDFVLEASVGPQGVVDFSFGTNGPQGMTDVRSTGHVH</sequence>
<dbReference type="SUPFAM" id="SSF89360">
    <property type="entry name" value="HesB-like domain"/>
    <property type="match status" value="1"/>
</dbReference>
<accession>A0A4P6ELS3</accession>
<dbReference type="AlphaFoldDB" id="A0A4P6ELS3"/>
<dbReference type="EMBL" id="CP035494">
    <property type="protein sequence ID" value="QAY58778.1"/>
    <property type="molecule type" value="Genomic_DNA"/>
</dbReference>
<reference evidence="1 2" key="1">
    <citation type="submission" date="2019-01" db="EMBL/GenBank/DDBJ databases">
        <title>Genome sequencing of strain DFW100M-13.</title>
        <authorList>
            <person name="Heo J."/>
            <person name="Kim S.-J."/>
            <person name="Kim J.-S."/>
            <person name="Hong S.-B."/>
            <person name="Kwon S.-W."/>
        </authorList>
    </citation>
    <scope>NUCLEOTIDE SEQUENCE [LARGE SCALE GENOMIC DNA]</scope>
    <source>
        <strain evidence="1 2">DFW100M-13</strain>
    </source>
</reference>
<organism evidence="1 2">
    <name type="scientific">Microbacterium protaetiae</name>
    <dbReference type="NCBI Taxonomy" id="2509458"/>
    <lineage>
        <taxon>Bacteria</taxon>
        <taxon>Bacillati</taxon>
        <taxon>Actinomycetota</taxon>
        <taxon>Actinomycetes</taxon>
        <taxon>Micrococcales</taxon>
        <taxon>Microbacteriaceae</taxon>
        <taxon>Microbacterium</taxon>
    </lineage>
</organism>
<proteinExistence type="predicted"/>
<protein>
    <recommendedName>
        <fullName evidence="3">Fe-S cluster assembly iron-binding protein IscA</fullName>
    </recommendedName>
</protein>
<name>A0A4P6ELS3_9MICO</name>
<gene>
    <name evidence="1" type="ORF">ET475_01340</name>
</gene>
<evidence type="ECO:0008006" key="3">
    <source>
        <dbReference type="Google" id="ProtNLM"/>
    </source>
</evidence>
<evidence type="ECO:0000313" key="2">
    <source>
        <dbReference type="Proteomes" id="UP000293995"/>
    </source>
</evidence>
<evidence type="ECO:0000313" key="1">
    <source>
        <dbReference type="EMBL" id="QAY58778.1"/>
    </source>
</evidence>